<feature type="compositionally biased region" description="Basic and acidic residues" evidence="1">
    <location>
        <begin position="1"/>
        <end position="17"/>
    </location>
</feature>
<gene>
    <name evidence="2" type="ORF">ACFQ3T_20260</name>
</gene>
<dbReference type="Proteomes" id="UP001597168">
    <property type="component" value="Unassembled WGS sequence"/>
</dbReference>
<dbReference type="EMBL" id="JBHTLK010000107">
    <property type="protein sequence ID" value="MFD1149473.1"/>
    <property type="molecule type" value="Genomic_DNA"/>
</dbReference>
<name>A0ABW3QXB5_9PSEU</name>
<dbReference type="RefSeq" id="WP_380724881.1">
    <property type="nucleotide sequence ID" value="NZ_JBHTLK010000107.1"/>
</dbReference>
<evidence type="ECO:0000256" key="1">
    <source>
        <dbReference type="SAM" id="MobiDB-lite"/>
    </source>
</evidence>
<sequence length="174" mass="17675">MSGDFSERDDRGGRDDSGLAGWFDAWLNDRVDGRPHSQAAGQARDRADRQVDGGADDWSARREVPGQRGGGGEPAYPASFGWTPPSITRPTSQPWQAPATPPGSLPPHSAAQSGSPALPGGSLPAISSEAVPRAEAVSGAGAVSEAVSGAGVVFGAAVSSVLIPLPRRAGDDLI</sequence>
<feature type="region of interest" description="Disordered" evidence="1">
    <location>
        <begin position="1"/>
        <end position="142"/>
    </location>
</feature>
<keyword evidence="3" id="KW-1185">Reference proteome</keyword>
<comment type="caution">
    <text evidence="2">The sequence shown here is derived from an EMBL/GenBank/DDBJ whole genome shotgun (WGS) entry which is preliminary data.</text>
</comment>
<protein>
    <submittedName>
        <fullName evidence="2">Uncharacterized protein</fullName>
    </submittedName>
</protein>
<feature type="compositionally biased region" description="Polar residues" evidence="1">
    <location>
        <begin position="85"/>
        <end position="95"/>
    </location>
</feature>
<reference evidence="3" key="1">
    <citation type="journal article" date="2019" name="Int. J. Syst. Evol. Microbiol.">
        <title>The Global Catalogue of Microorganisms (GCM) 10K type strain sequencing project: providing services to taxonomists for standard genome sequencing and annotation.</title>
        <authorList>
            <consortium name="The Broad Institute Genomics Platform"/>
            <consortium name="The Broad Institute Genome Sequencing Center for Infectious Disease"/>
            <person name="Wu L."/>
            <person name="Ma J."/>
        </authorList>
    </citation>
    <scope>NUCLEOTIDE SEQUENCE [LARGE SCALE GENOMIC DNA]</scope>
    <source>
        <strain evidence="3">CCUG 60214</strain>
    </source>
</reference>
<evidence type="ECO:0000313" key="2">
    <source>
        <dbReference type="EMBL" id="MFD1149473.1"/>
    </source>
</evidence>
<evidence type="ECO:0000313" key="3">
    <source>
        <dbReference type="Proteomes" id="UP001597168"/>
    </source>
</evidence>
<accession>A0ABW3QXB5</accession>
<proteinExistence type="predicted"/>
<organism evidence="2 3">
    <name type="scientific">Saccharothrix hoggarensis</name>
    <dbReference type="NCBI Taxonomy" id="913853"/>
    <lineage>
        <taxon>Bacteria</taxon>
        <taxon>Bacillati</taxon>
        <taxon>Actinomycetota</taxon>
        <taxon>Actinomycetes</taxon>
        <taxon>Pseudonocardiales</taxon>
        <taxon>Pseudonocardiaceae</taxon>
        <taxon>Saccharothrix</taxon>
    </lineage>
</organism>